<comment type="similarity">
    <text evidence="1 3">Belongs to the UPP synthase family.</text>
</comment>
<dbReference type="GO" id="GO:0045547">
    <property type="term" value="F:ditrans,polycis-polyprenyl diphosphate synthase [(2E,6E)-farnesyl diphosphate specific] activity"/>
    <property type="evidence" value="ECO:0007669"/>
    <property type="project" value="TreeGrafter"/>
</dbReference>
<dbReference type="Gene3D" id="3.40.1180.10">
    <property type="entry name" value="Decaprenyl diphosphate synthase-like"/>
    <property type="match status" value="1"/>
</dbReference>
<evidence type="ECO:0000256" key="3">
    <source>
        <dbReference type="RuleBase" id="RU363018"/>
    </source>
</evidence>
<dbReference type="Pfam" id="PF01255">
    <property type="entry name" value="Prenyltransf"/>
    <property type="match status" value="1"/>
</dbReference>
<dbReference type="EMBL" id="BMAR01000019">
    <property type="protein sequence ID" value="GFR47786.1"/>
    <property type="molecule type" value="Genomic_DNA"/>
</dbReference>
<dbReference type="PROSITE" id="PS01066">
    <property type="entry name" value="UPP_SYNTHASE"/>
    <property type="match status" value="1"/>
</dbReference>
<dbReference type="PANTHER" id="PTHR10291">
    <property type="entry name" value="DEHYDRODOLICHYL DIPHOSPHATE SYNTHASE FAMILY MEMBER"/>
    <property type="match status" value="1"/>
</dbReference>
<feature type="non-terminal residue" evidence="4">
    <location>
        <position position="143"/>
    </location>
</feature>
<dbReference type="Proteomes" id="UP001054857">
    <property type="component" value="Unassembled WGS sequence"/>
</dbReference>
<gene>
    <name evidence="4" type="ORF">Agub_g9555</name>
</gene>
<keyword evidence="2 3" id="KW-0808">Transferase</keyword>
<dbReference type="PANTHER" id="PTHR10291:SF43">
    <property type="entry name" value="DEHYDRODOLICHYL DIPHOSPHATE SYNTHASE COMPLEX SUBUNIT DHDDS"/>
    <property type="match status" value="1"/>
</dbReference>
<evidence type="ECO:0000256" key="1">
    <source>
        <dbReference type="ARBA" id="ARBA00005432"/>
    </source>
</evidence>
<evidence type="ECO:0000313" key="4">
    <source>
        <dbReference type="EMBL" id="GFR47786.1"/>
    </source>
</evidence>
<dbReference type="InterPro" id="IPR036424">
    <property type="entry name" value="UPP_synth-like_sf"/>
</dbReference>
<dbReference type="AlphaFoldDB" id="A0AAD3DTN5"/>
<organism evidence="4 5">
    <name type="scientific">Astrephomene gubernaculifera</name>
    <dbReference type="NCBI Taxonomy" id="47775"/>
    <lineage>
        <taxon>Eukaryota</taxon>
        <taxon>Viridiplantae</taxon>
        <taxon>Chlorophyta</taxon>
        <taxon>core chlorophytes</taxon>
        <taxon>Chlorophyceae</taxon>
        <taxon>CS clade</taxon>
        <taxon>Chlamydomonadales</taxon>
        <taxon>Astrephomenaceae</taxon>
        <taxon>Astrephomene</taxon>
    </lineage>
</organism>
<keyword evidence="5" id="KW-1185">Reference proteome</keyword>
<dbReference type="NCBIfam" id="TIGR00055">
    <property type="entry name" value="uppS"/>
    <property type="match status" value="1"/>
</dbReference>
<dbReference type="SUPFAM" id="SSF64005">
    <property type="entry name" value="Undecaprenyl diphosphate synthase"/>
    <property type="match status" value="1"/>
</dbReference>
<evidence type="ECO:0000256" key="2">
    <source>
        <dbReference type="ARBA" id="ARBA00022679"/>
    </source>
</evidence>
<protein>
    <recommendedName>
        <fullName evidence="3">Alkyl transferase</fullName>
        <ecNumber evidence="3">2.5.1.-</ecNumber>
    </recommendedName>
</protein>
<name>A0AAD3DTN5_9CHLO</name>
<dbReference type="EC" id="2.5.1.-" evidence="3"/>
<evidence type="ECO:0000313" key="5">
    <source>
        <dbReference type="Proteomes" id="UP001054857"/>
    </source>
</evidence>
<dbReference type="InterPro" id="IPR018520">
    <property type="entry name" value="UPP_synth-like_CS"/>
</dbReference>
<dbReference type="CDD" id="cd00475">
    <property type="entry name" value="Cis_IPPS"/>
    <property type="match status" value="1"/>
</dbReference>
<sequence>GERSRLPESLRRAMQSAEALTAKNEGLVLCICLSYGGRQDITRAAQELCRLVQDGKLKPEQVTEKLLAERLSTHVSTAAVGEPDLLIRTSGEQRLSNFLLWECAYAELYFTERCWPEFDRGDWDAAMLYYASRQRRYGKRNGD</sequence>
<accession>A0AAD3DTN5</accession>
<proteinExistence type="inferred from homology"/>
<dbReference type="InterPro" id="IPR001441">
    <property type="entry name" value="UPP_synth-like"/>
</dbReference>
<comment type="caution">
    <text evidence="4">The sequence shown here is derived from an EMBL/GenBank/DDBJ whole genome shotgun (WGS) entry which is preliminary data.</text>
</comment>
<dbReference type="GO" id="GO:0016094">
    <property type="term" value="P:polyprenol biosynthetic process"/>
    <property type="evidence" value="ECO:0007669"/>
    <property type="project" value="TreeGrafter"/>
</dbReference>
<dbReference type="GO" id="GO:0005783">
    <property type="term" value="C:endoplasmic reticulum"/>
    <property type="evidence" value="ECO:0007669"/>
    <property type="project" value="TreeGrafter"/>
</dbReference>
<feature type="non-terminal residue" evidence="4">
    <location>
        <position position="1"/>
    </location>
</feature>
<reference evidence="4 5" key="1">
    <citation type="journal article" date="2021" name="Sci. Rep.">
        <title>Genome sequencing of the multicellular alga Astrephomene provides insights into convergent evolution of germ-soma differentiation.</title>
        <authorList>
            <person name="Yamashita S."/>
            <person name="Yamamoto K."/>
            <person name="Matsuzaki R."/>
            <person name="Suzuki S."/>
            <person name="Yamaguchi H."/>
            <person name="Hirooka S."/>
            <person name="Minakuchi Y."/>
            <person name="Miyagishima S."/>
            <person name="Kawachi M."/>
            <person name="Toyoda A."/>
            <person name="Nozaki H."/>
        </authorList>
    </citation>
    <scope>NUCLEOTIDE SEQUENCE [LARGE SCALE GENOMIC DNA]</scope>
    <source>
        <strain evidence="4 5">NIES-4017</strain>
    </source>
</reference>